<protein>
    <submittedName>
        <fullName evidence="8">DMT family transporter</fullName>
    </submittedName>
</protein>
<evidence type="ECO:0000256" key="6">
    <source>
        <dbReference type="SAM" id="Phobius"/>
    </source>
</evidence>
<evidence type="ECO:0000256" key="2">
    <source>
        <dbReference type="ARBA" id="ARBA00007362"/>
    </source>
</evidence>
<feature type="transmembrane region" description="Helical" evidence="6">
    <location>
        <begin position="188"/>
        <end position="210"/>
    </location>
</feature>
<dbReference type="PANTHER" id="PTHR32322:SF2">
    <property type="entry name" value="EAMA DOMAIN-CONTAINING PROTEIN"/>
    <property type="match status" value="1"/>
</dbReference>
<organism evidence="8 9">
    <name type="scientific">Marinimicrococcus flavescens</name>
    <dbReference type="NCBI Taxonomy" id="3031815"/>
    <lineage>
        <taxon>Bacteria</taxon>
        <taxon>Pseudomonadati</taxon>
        <taxon>Pseudomonadota</taxon>
        <taxon>Alphaproteobacteria</taxon>
        <taxon>Geminicoccales</taxon>
        <taxon>Geminicoccaceae</taxon>
        <taxon>Marinimicrococcus</taxon>
    </lineage>
</organism>
<sequence length="301" mass="31580">MSTRMRAAALEAGRQRLGLLMGLAGVATFSLTLPATRLAVQELDVWFVAFGRMTLGAVAALIYLVAVRAPLPDRRSLPWLAAASLGVVLGFPLFSTLAMQSVDASHGGVVLAVLPLCTAAAAALLARERPSPAFWLVASAGGLLVLVFALLRGQGMPAAGDLHLVLACLGGALGYATGGALARHMPGLAVIAWALLMALPFLLLAAPLWVPPALPSASAVTWACFLYVALGSQFIGFWFWYRGLAEGGIAKVSQLQLLQPFLTLAASGFLLHEELDEVTWAFAAATIGLVWLARRCRIGRA</sequence>
<dbReference type="AlphaFoldDB" id="A0AAP3XPQ0"/>
<dbReference type="PANTHER" id="PTHR32322">
    <property type="entry name" value="INNER MEMBRANE TRANSPORTER"/>
    <property type="match status" value="1"/>
</dbReference>
<keyword evidence="3 6" id="KW-0812">Transmembrane</keyword>
<dbReference type="Proteomes" id="UP001301140">
    <property type="component" value="Unassembled WGS sequence"/>
</dbReference>
<dbReference type="EMBL" id="JARGEQ010000025">
    <property type="protein sequence ID" value="MDF1585583.1"/>
    <property type="molecule type" value="Genomic_DNA"/>
</dbReference>
<name>A0AAP3XPQ0_9PROT</name>
<dbReference type="SUPFAM" id="SSF103481">
    <property type="entry name" value="Multidrug resistance efflux transporter EmrE"/>
    <property type="match status" value="2"/>
</dbReference>
<feature type="transmembrane region" description="Helical" evidence="6">
    <location>
        <begin position="79"/>
        <end position="98"/>
    </location>
</feature>
<dbReference type="InterPro" id="IPR000620">
    <property type="entry name" value="EamA_dom"/>
</dbReference>
<reference evidence="8 9" key="1">
    <citation type="submission" date="2023-03" db="EMBL/GenBank/DDBJ databases">
        <title>YIM 152171 draft genome.</title>
        <authorList>
            <person name="Yang Z."/>
        </authorList>
    </citation>
    <scope>NUCLEOTIDE SEQUENCE [LARGE SCALE GENOMIC DNA]</scope>
    <source>
        <strain evidence="8 9">YIM 152171</strain>
    </source>
</reference>
<keyword evidence="4 6" id="KW-1133">Transmembrane helix</keyword>
<proteinExistence type="inferred from homology"/>
<dbReference type="RefSeq" id="WP_327788001.1">
    <property type="nucleotide sequence ID" value="NZ_JARGEQ010000025.1"/>
</dbReference>
<keyword evidence="5 6" id="KW-0472">Membrane</keyword>
<keyword evidence="9" id="KW-1185">Reference proteome</keyword>
<evidence type="ECO:0000256" key="5">
    <source>
        <dbReference type="ARBA" id="ARBA00023136"/>
    </source>
</evidence>
<gene>
    <name evidence="8" type="ORF">PZ740_04175</name>
</gene>
<dbReference type="Pfam" id="PF00892">
    <property type="entry name" value="EamA"/>
    <property type="match status" value="2"/>
</dbReference>
<dbReference type="InterPro" id="IPR050638">
    <property type="entry name" value="AA-Vitamin_Transporters"/>
</dbReference>
<evidence type="ECO:0000313" key="8">
    <source>
        <dbReference type="EMBL" id="MDF1585583.1"/>
    </source>
</evidence>
<evidence type="ECO:0000256" key="3">
    <source>
        <dbReference type="ARBA" id="ARBA00022692"/>
    </source>
</evidence>
<dbReference type="GO" id="GO:0016020">
    <property type="term" value="C:membrane"/>
    <property type="evidence" value="ECO:0007669"/>
    <property type="project" value="UniProtKB-SubCell"/>
</dbReference>
<comment type="similarity">
    <text evidence="2">Belongs to the EamA transporter family.</text>
</comment>
<feature type="domain" description="EamA" evidence="7">
    <location>
        <begin position="160"/>
        <end position="290"/>
    </location>
</feature>
<comment type="subcellular location">
    <subcellularLocation>
        <location evidence="1">Membrane</location>
        <topology evidence="1">Multi-pass membrane protein</topology>
    </subcellularLocation>
</comment>
<feature type="transmembrane region" description="Helical" evidence="6">
    <location>
        <begin position="216"/>
        <end position="240"/>
    </location>
</feature>
<accession>A0AAP3XPQ0</accession>
<evidence type="ECO:0000256" key="1">
    <source>
        <dbReference type="ARBA" id="ARBA00004141"/>
    </source>
</evidence>
<feature type="domain" description="EamA" evidence="7">
    <location>
        <begin position="17"/>
        <end position="141"/>
    </location>
</feature>
<evidence type="ECO:0000256" key="4">
    <source>
        <dbReference type="ARBA" id="ARBA00022989"/>
    </source>
</evidence>
<evidence type="ECO:0000313" key="9">
    <source>
        <dbReference type="Proteomes" id="UP001301140"/>
    </source>
</evidence>
<feature type="transmembrane region" description="Helical" evidence="6">
    <location>
        <begin position="163"/>
        <end position="181"/>
    </location>
</feature>
<feature type="transmembrane region" description="Helical" evidence="6">
    <location>
        <begin position="104"/>
        <end position="126"/>
    </location>
</feature>
<dbReference type="InterPro" id="IPR037185">
    <property type="entry name" value="EmrE-like"/>
</dbReference>
<feature type="transmembrane region" description="Helical" evidence="6">
    <location>
        <begin position="46"/>
        <end position="67"/>
    </location>
</feature>
<comment type="caution">
    <text evidence="8">The sequence shown here is derived from an EMBL/GenBank/DDBJ whole genome shotgun (WGS) entry which is preliminary data.</text>
</comment>
<feature type="transmembrane region" description="Helical" evidence="6">
    <location>
        <begin position="20"/>
        <end position="40"/>
    </location>
</feature>
<feature type="transmembrane region" description="Helical" evidence="6">
    <location>
        <begin position="133"/>
        <end position="151"/>
    </location>
</feature>
<evidence type="ECO:0000259" key="7">
    <source>
        <dbReference type="Pfam" id="PF00892"/>
    </source>
</evidence>